<evidence type="ECO:0000313" key="1">
    <source>
        <dbReference type="EMBL" id="KAH7982121.1"/>
    </source>
</evidence>
<proteinExistence type="predicted"/>
<comment type="caution">
    <text evidence="1">The sequence shown here is derived from an EMBL/GenBank/DDBJ whole genome shotgun (WGS) entry which is preliminary data.</text>
</comment>
<gene>
    <name evidence="1" type="ORF">HPB52_003111</name>
</gene>
<sequence length="172" mass="19740">MEAGVAHLFVEASAFQDPCLDFVVPHLRYLRQVQNPQATDIFIEDMDIQRHENVHYRVYSDEILRDGAPELIDNRLAGILEATADMPSLQDIVIFLHNTGPASGHPGEITVRFTHLGFSDEQRLRRQIDAYSTNYLYCKRGANVGADTRQVERRAVDWEEQSVCFYEGQRPF</sequence>
<evidence type="ECO:0000313" key="2">
    <source>
        <dbReference type="Proteomes" id="UP000821837"/>
    </source>
</evidence>
<reference evidence="1" key="1">
    <citation type="journal article" date="2020" name="Cell">
        <title>Large-Scale Comparative Analyses of Tick Genomes Elucidate Their Genetic Diversity and Vector Capacities.</title>
        <authorList>
            <consortium name="Tick Genome and Microbiome Consortium (TIGMIC)"/>
            <person name="Jia N."/>
            <person name="Wang J."/>
            <person name="Shi W."/>
            <person name="Du L."/>
            <person name="Sun Y."/>
            <person name="Zhan W."/>
            <person name="Jiang J.F."/>
            <person name="Wang Q."/>
            <person name="Zhang B."/>
            <person name="Ji P."/>
            <person name="Bell-Sakyi L."/>
            <person name="Cui X.M."/>
            <person name="Yuan T.T."/>
            <person name="Jiang B.G."/>
            <person name="Yang W.F."/>
            <person name="Lam T.T."/>
            <person name="Chang Q.C."/>
            <person name="Ding S.J."/>
            <person name="Wang X.J."/>
            <person name="Zhu J.G."/>
            <person name="Ruan X.D."/>
            <person name="Zhao L."/>
            <person name="Wei J.T."/>
            <person name="Ye R.Z."/>
            <person name="Que T.C."/>
            <person name="Du C.H."/>
            <person name="Zhou Y.H."/>
            <person name="Cheng J.X."/>
            <person name="Dai P.F."/>
            <person name="Guo W.B."/>
            <person name="Han X.H."/>
            <person name="Huang E.J."/>
            <person name="Li L.F."/>
            <person name="Wei W."/>
            <person name="Gao Y.C."/>
            <person name="Liu J.Z."/>
            <person name="Shao H.Z."/>
            <person name="Wang X."/>
            <person name="Wang C.C."/>
            <person name="Yang T.C."/>
            <person name="Huo Q.B."/>
            <person name="Li W."/>
            <person name="Chen H.Y."/>
            <person name="Chen S.E."/>
            <person name="Zhou L.G."/>
            <person name="Ni X.B."/>
            <person name="Tian J.H."/>
            <person name="Sheng Y."/>
            <person name="Liu T."/>
            <person name="Pan Y.S."/>
            <person name="Xia L.Y."/>
            <person name="Li J."/>
            <person name="Zhao F."/>
            <person name="Cao W.C."/>
        </authorList>
    </citation>
    <scope>NUCLEOTIDE SEQUENCE</scope>
    <source>
        <strain evidence="1">Rsan-2018</strain>
    </source>
</reference>
<keyword evidence="2" id="KW-1185">Reference proteome</keyword>
<dbReference type="AlphaFoldDB" id="A0A9D4QIJ1"/>
<reference evidence="1" key="2">
    <citation type="submission" date="2021-09" db="EMBL/GenBank/DDBJ databases">
        <authorList>
            <person name="Jia N."/>
            <person name="Wang J."/>
            <person name="Shi W."/>
            <person name="Du L."/>
            <person name="Sun Y."/>
            <person name="Zhan W."/>
            <person name="Jiang J."/>
            <person name="Wang Q."/>
            <person name="Zhang B."/>
            <person name="Ji P."/>
            <person name="Sakyi L.B."/>
            <person name="Cui X."/>
            <person name="Yuan T."/>
            <person name="Jiang B."/>
            <person name="Yang W."/>
            <person name="Lam T.T.-Y."/>
            <person name="Chang Q."/>
            <person name="Ding S."/>
            <person name="Wang X."/>
            <person name="Zhu J."/>
            <person name="Ruan X."/>
            <person name="Zhao L."/>
            <person name="Wei J."/>
            <person name="Que T."/>
            <person name="Du C."/>
            <person name="Cheng J."/>
            <person name="Dai P."/>
            <person name="Han X."/>
            <person name="Huang E."/>
            <person name="Gao Y."/>
            <person name="Liu J."/>
            <person name="Shao H."/>
            <person name="Ye R."/>
            <person name="Li L."/>
            <person name="Wei W."/>
            <person name="Wang X."/>
            <person name="Wang C."/>
            <person name="Huo Q."/>
            <person name="Li W."/>
            <person name="Guo W."/>
            <person name="Chen H."/>
            <person name="Chen S."/>
            <person name="Zhou L."/>
            <person name="Zhou L."/>
            <person name="Ni X."/>
            <person name="Tian J."/>
            <person name="Zhou Y."/>
            <person name="Sheng Y."/>
            <person name="Liu T."/>
            <person name="Pan Y."/>
            <person name="Xia L."/>
            <person name="Li J."/>
            <person name="Zhao F."/>
            <person name="Cao W."/>
        </authorList>
    </citation>
    <scope>NUCLEOTIDE SEQUENCE</scope>
    <source>
        <strain evidence="1">Rsan-2018</strain>
        <tissue evidence="1">Larvae</tissue>
    </source>
</reference>
<dbReference type="EMBL" id="JABSTV010001245">
    <property type="protein sequence ID" value="KAH7982121.1"/>
    <property type="molecule type" value="Genomic_DNA"/>
</dbReference>
<organism evidence="1 2">
    <name type="scientific">Rhipicephalus sanguineus</name>
    <name type="common">Brown dog tick</name>
    <name type="synonym">Ixodes sanguineus</name>
    <dbReference type="NCBI Taxonomy" id="34632"/>
    <lineage>
        <taxon>Eukaryota</taxon>
        <taxon>Metazoa</taxon>
        <taxon>Ecdysozoa</taxon>
        <taxon>Arthropoda</taxon>
        <taxon>Chelicerata</taxon>
        <taxon>Arachnida</taxon>
        <taxon>Acari</taxon>
        <taxon>Parasitiformes</taxon>
        <taxon>Ixodida</taxon>
        <taxon>Ixodoidea</taxon>
        <taxon>Ixodidae</taxon>
        <taxon>Rhipicephalinae</taxon>
        <taxon>Rhipicephalus</taxon>
        <taxon>Rhipicephalus</taxon>
    </lineage>
</organism>
<accession>A0A9D4QIJ1</accession>
<dbReference type="Proteomes" id="UP000821837">
    <property type="component" value="Chromosome 1"/>
</dbReference>
<name>A0A9D4QIJ1_RHISA</name>
<dbReference type="VEuPathDB" id="VectorBase:RSAN_044938"/>
<protein>
    <submittedName>
        <fullName evidence="1">Uncharacterized protein</fullName>
    </submittedName>
</protein>